<gene>
    <name evidence="1" type="ORF">ERUC_LOCUS9021</name>
</gene>
<protein>
    <submittedName>
        <fullName evidence="1">Uncharacterized protein</fullName>
    </submittedName>
</protein>
<sequence length="61" mass="7089">MVIYTILADLKVRCCSNTTEIHFLRFWEARNVRKAGELMSLDMLLIDENVNISFPINTVDD</sequence>
<dbReference type="Proteomes" id="UP001642260">
    <property type="component" value="Unassembled WGS sequence"/>
</dbReference>
<dbReference type="EMBL" id="CAKOAT010093266">
    <property type="protein sequence ID" value="CAH8320470.1"/>
    <property type="molecule type" value="Genomic_DNA"/>
</dbReference>
<proteinExistence type="predicted"/>
<evidence type="ECO:0000313" key="2">
    <source>
        <dbReference type="Proteomes" id="UP001642260"/>
    </source>
</evidence>
<dbReference type="AlphaFoldDB" id="A0ABC8JBA0"/>
<comment type="caution">
    <text evidence="1">The sequence shown here is derived from an EMBL/GenBank/DDBJ whole genome shotgun (WGS) entry which is preliminary data.</text>
</comment>
<reference evidence="1 2" key="1">
    <citation type="submission" date="2022-03" db="EMBL/GenBank/DDBJ databases">
        <authorList>
            <person name="Macdonald S."/>
            <person name="Ahmed S."/>
            <person name="Newling K."/>
        </authorList>
    </citation>
    <scope>NUCLEOTIDE SEQUENCE [LARGE SCALE GENOMIC DNA]</scope>
</reference>
<evidence type="ECO:0000313" key="1">
    <source>
        <dbReference type="EMBL" id="CAH8320470.1"/>
    </source>
</evidence>
<accession>A0ABC8JBA0</accession>
<organism evidence="1 2">
    <name type="scientific">Eruca vesicaria subsp. sativa</name>
    <name type="common">Garden rocket</name>
    <name type="synonym">Eruca sativa</name>
    <dbReference type="NCBI Taxonomy" id="29727"/>
    <lineage>
        <taxon>Eukaryota</taxon>
        <taxon>Viridiplantae</taxon>
        <taxon>Streptophyta</taxon>
        <taxon>Embryophyta</taxon>
        <taxon>Tracheophyta</taxon>
        <taxon>Spermatophyta</taxon>
        <taxon>Magnoliopsida</taxon>
        <taxon>eudicotyledons</taxon>
        <taxon>Gunneridae</taxon>
        <taxon>Pentapetalae</taxon>
        <taxon>rosids</taxon>
        <taxon>malvids</taxon>
        <taxon>Brassicales</taxon>
        <taxon>Brassicaceae</taxon>
        <taxon>Brassiceae</taxon>
        <taxon>Eruca</taxon>
    </lineage>
</organism>
<keyword evidence="2" id="KW-1185">Reference proteome</keyword>
<name>A0ABC8JBA0_ERUVS</name>